<dbReference type="InterPro" id="IPR009776">
    <property type="entry name" value="Spore_0_M"/>
</dbReference>
<dbReference type="PANTHER" id="PTHR40053:SF1">
    <property type="entry name" value="SPORULATION-CONTROL PROTEIN SPO0M"/>
    <property type="match status" value="1"/>
</dbReference>
<evidence type="ECO:0000313" key="1">
    <source>
        <dbReference type="EMBL" id="MCL1123501.1"/>
    </source>
</evidence>
<dbReference type="Proteomes" id="UP001203423">
    <property type="component" value="Unassembled WGS sequence"/>
</dbReference>
<accession>A0ABT0L8J4</accession>
<dbReference type="EMBL" id="JAKIKS010000007">
    <property type="protein sequence ID" value="MCL1123501.1"/>
    <property type="molecule type" value="Genomic_DNA"/>
</dbReference>
<protein>
    <submittedName>
        <fullName evidence="1">Sporulation protein</fullName>
    </submittedName>
</protein>
<dbReference type="PANTHER" id="PTHR40053">
    <property type="entry name" value="SPORULATION-CONTROL PROTEIN SPO0M"/>
    <property type="match status" value="1"/>
</dbReference>
<keyword evidence="2" id="KW-1185">Reference proteome</keyword>
<evidence type="ECO:0000313" key="2">
    <source>
        <dbReference type="Proteomes" id="UP001203423"/>
    </source>
</evidence>
<gene>
    <name evidence="1" type="ORF">L2764_03135</name>
</gene>
<comment type="caution">
    <text evidence="1">The sequence shown here is derived from an EMBL/GenBank/DDBJ whole genome shotgun (WGS) entry which is preliminary data.</text>
</comment>
<dbReference type="Pfam" id="PF07070">
    <property type="entry name" value="Spo0M"/>
    <property type="match status" value="1"/>
</dbReference>
<proteinExistence type="predicted"/>
<organism evidence="1 2">
    <name type="scientific">Shewanella surugensis</name>
    <dbReference type="NCBI Taxonomy" id="212020"/>
    <lineage>
        <taxon>Bacteria</taxon>
        <taxon>Pseudomonadati</taxon>
        <taxon>Pseudomonadota</taxon>
        <taxon>Gammaproteobacteria</taxon>
        <taxon>Alteromonadales</taxon>
        <taxon>Shewanellaceae</taxon>
        <taxon>Shewanella</taxon>
    </lineage>
</organism>
<sequence length="196" mass="22081">MSFFSKALARLGIGAARVEAILENGTLQPGQDVSGIIKVTGGQFSQKVNKIELLIWSNYIAEEEYDCGQQVCLREIEKHHELTRYELVADFTTQPGVINNIPFCFPLPLSTPLSLGRSKIWISPRLDIDYSLDKSDEGYLTIEPNSLQNSVFNALTALGFVMNKVKRAHRLYHRCLLFKNLSVKHKVVILVNNLMS</sequence>
<name>A0ABT0L8J4_9GAMM</name>
<reference evidence="1 2" key="1">
    <citation type="submission" date="2022-01" db="EMBL/GenBank/DDBJ databases">
        <title>Whole genome-based taxonomy of the Shewanellaceae.</title>
        <authorList>
            <person name="Martin-Rodriguez A.J."/>
        </authorList>
    </citation>
    <scope>NUCLEOTIDE SEQUENCE [LARGE SCALE GENOMIC DNA]</scope>
    <source>
        <strain evidence="1 2">DSM 17177</strain>
    </source>
</reference>
<dbReference type="RefSeq" id="WP_248938788.1">
    <property type="nucleotide sequence ID" value="NZ_JAKIKS010000007.1"/>
</dbReference>